<evidence type="ECO:0000313" key="2">
    <source>
        <dbReference type="Proteomes" id="UP000037923"/>
    </source>
</evidence>
<accession>A0A0M9FSX2</accession>
<evidence type="ECO:0000313" key="1">
    <source>
        <dbReference type="EMBL" id="KPA75279.1"/>
    </source>
</evidence>
<sequence length="87" mass="9545">MPPSPFPSFSPLHFSAAQGRCTTSFILGSVCVGFIIIYLFPSFSAIVYPGKHAELQHSTSRIAHTCTTEGRRLSTSTLFLVLMCVFM</sequence>
<proteinExistence type="predicted"/>
<dbReference type="RefSeq" id="XP_015653718.1">
    <property type="nucleotide sequence ID" value="XM_015807636.1"/>
</dbReference>
<dbReference type="EMBL" id="LGTL01000025">
    <property type="protein sequence ID" value="KPA75279.1"/>
    <property type="molecule type" value="Genomic_DNA"/>
</dbReference>
<comment type="caution">
    <text evidence="1">The sequence shown here is derived from an EMBL/GenBank/DDBJ whole genome shotgun (WGS) entry which is preliminary data.</text>
</comment>
<gene>
    <name evidence="1" type="ORF">ABB37_08580</name>
</gene>
<dbReference type="GeneID" id="26908864"/>
<keyword evidence="2" id="KW-1185">Reference proteome</keyword>
<dbReference type="Proteomes" id="UP000037923">
    <property type="component" value="Unassembled WGS sequence"/>
</dbReference>
<organism evidence="1 2">
    <name type="scientific">Leptomonas pyrrhocoris</name>
    <name type="common">Firebug parasite</name>
    <dbReference type="NCBI Taxonomy" id="157538"/>
    <lineage>
        <taxon>Eukaryota</taxon>
        <taxon>Discoba</taxon>
        <taxon>Euglenozoa</taxon>
        <taxon>Kinetoplastea</taxon>
        <taxon>Metakinetoplastina</taxon>
        <taxon>Trypanosomatida</taxon>
        <taxon>Trypanosomatidae</taxon>
        <taxon>Leishmaniinae</taxon>
        <taxon>Leptomonas</taxon>
    </lineage>
</organism>
<reference evidence="1 2" key="1">
    <citation type="submission" date="2015-07" db="EMBL/GenBank/DDBJ databases">
        <title>High-quality genome of monoxenous trypanosomatid Leptomonas pyrrhocoris.</title>
        <authorList>
            <person name="Flegontov P."/>
            <person name="Butenko A."/>
            <person name="Firsov S."/>
            <person name="Vlcek C."/>
            <person name="Logacheva M.D."/>
            <person name="Field M."/>
            <person name="Filatov D."/>
            <person name="Flegontova O."/>
            <person name="Gerasimov E."/>
            <person name="Jackson A.P."/>
            <person name="Kelly S."/>
            <person name="Opperdoes F."/>
            <person name="O'Reilly A."/>
            <person name="Votypka J."/>
            <person name="Yurchenko V."/>
            <person name="Lukes J."/>
        </authorList>
    </citation>
    <scope>NUCLEOTIDE SEQUENCE [LARGE SCALE GENOMIC DNA]</scope>
    <source>
        <strain evidence="1">H10</strain>
    </source>
</reference>
<dbReference type="VEuPathDB" id="TriTrypDB:LpyrH10_25_0780"/>
<dbReference type="AlphaFoldDB" id="A0A0M9FSX2"/>
<name>A0A0M9FSX2_LEPPY</name>
<protein>
    <submittedName>
        <fullName evidence="1">Uncharacterized protein</fullName>
    </submittedName>
</protein>